<dbReference type="EMBL" id="KX388514">
    <property type="protein sequence ID" value="AQU11756.1"/>
    <property type="molecule type" value="Genomic_DNA"/>
</dbReference>
<protein>
    <submittedName>
        <fullName evidence="1">Uncharacterized protein</fullName>
    </submittedName>
</protein>
<organism evidence="1">
    <name type="scientific">Cruciviridae sp</name>
    <dbReference type="NCBI Taxonomy" id="1955495"/>
    <lineage>
        <taxon>Viruses</taxon>
        <taxon>Cruciviruses</taxon>
    </lineage>
</organism>
<reference evidence="1" key="1">
    <citation type="journal article" date="2016" name="Virus Evol.">
        <title>Diversity and comparative genomics of chimeric viruses in Sphagnum-dominated peatlands.</title>
        <authorList>
            <person name="Quaiser A."/>
            <person name="Krupovic M."/>
            <person name="Dufresne A."/>
            <person name="Francez A.J."/>
            <person name="Roux S."/>
        </authorList>
    </citation>
    <scope>NUCLEOTIDE SEQUENCE</scope>
    <source>
        <strain evidence="1">CRUV-35-B</strain>
    </source>
</reference>
<evidence type="ECO:0000313" key="1">
    <source>
        <dbReference type="EMBL" id="AQU11756.1"/>
    </source>
</evidence>
<name>A0A1S6LVI8_9VIRU</name>
<sequence>MQLWVSVIFFVLSEIWCVCSLLSAESKSVVRFVRSFLGPVRFSTFMMEMLRGSGLYSIRTGWL</sequence>
<accession>A0A1S6LVI8</accession>
<proteinExistence type="predicted"/>